<dbReference type="SUPFAM" id="SSF63817">
    <property type="entry name" value="Sortase"/>
    <property type="match status" value="1"/>
</dbReference>
<evidence type="ECO:0000313" key="4">
    <source>
        <dbReference type="EMBL" id="GEE02786.1"/>
    </source>
</evidence>
<evidence type="ECO:0000256" key="3">
    <source>
        <dbReference type="SAM" id="SignalP"/>
    </source>
</evidence>
<dbReference type="InterPro" id="IPR023365">
    <property type="entry name" value="Sortase_dom-sf"/>
</dbReference>
<feature type="compositionally biased region" description="Polar residues" evidence="2">
    <location>
        <begin position="34"/>
        <end position="54"/>
    </location>
</feature>
<feature type="region of interest" description="Disordered" evidence="2">
    <location>
        <begin position="142"/>
        <end position="166"/>
    </location>
</feature>
<feature type="compositionally biased region" description="Polar residues" evidence="2">
    <location>
        <begin position="152"/>
        <end position="163"/>
    </location>
</feature>
<dbReference type="RefSeq" id="WP_161896424.1">
    <property type="nucleotide sequence ID" value="NZ_BJOV01000005.1"/>
</dbReference>
<name>A0A7I9VBP6_9ACTN</name>
<accession>A0A7I9VBP6</accession>
<dbReference type="InterPro" id="IPR042001">
    <property type="entry name" value="Sortase_F"/>
</dbReference>
<keyword evidence="1" id="KW-0378">Hydrolase</keyword>
<keyword evidence="3" id="KW-0732">Signal</keyword>
<feature type="region of interest" description="Disordered" evidence="2">
    <location>
        <begin position="25"/>
        <end position="54"/>
    </location>
</feature>
<dbReference type="CDD" id="cd05829">
    <property type="entry name" value="Sortase_F"/>
    <property type="match status" value="1"/>
</dbReference>
<feature type="signal peptide" evidence="3">
    <location>
        <begin position="1"/>
        <end position="25"/>
    </location>
</feature>
<dbReference type="AlphaFoldDB" id="A0A7I9VBP6"/>
<keyword evidence="5" id="KW-1185">Reference proteome</keyword>
<dbReference type="GO" id="GO:0016787">
    <property type="term" value="F:hydrolase activity"/>
    <property type="evidence" value="ECO:0007669"/>
    <property type="project" value="UniProtKB-KW"/>
</dbReference>
<dbReference type="InterPro" id="IPR005754">
    <property type="entry name" value="Sortase"/>
</dbReference>
<proteinExistence type="predicted"/>
<feature type="chain" id="PRO_5029759043" evidence="3">
    <location>
        <begin position="26"/>
        <end position="199"/>
    </location>
</feature>
<reference evidence="5" key="1">
    <citation type="submission" date="2019-06" db="EMBL/GenBank/DDBJ databases">
        <title>Gordonia isolated from sludge of a wastewater treatment plant.</title>
        <authorList>
            <person name="Tamura T."/>
            <person name="Aoyama K."/>
            <person name="Kang Y."/>
            <person name="Saito S."/>
            <person name="Akiyama N."/>
            <person name="Yazawa K."/>
            <person name="Gonoi T."/>
            <person name="Mikami Y."/>
        </authorList>
    </citation>
    <scope>NUCLEOTIDE SEQUENCE [LARGE SCALE GENOMIC DNA]</scope>
    <source>
        <strain evidence="5">NBRC 107696</strain>
    </source>
</reference>
<dbReference type="EMBL" id="BJOV01000005">
    <property type="protein sequence ID" value="GEE02786.1"/>
    <property type="molecule type" value="Genomic_DNA"/>
</dbReference>
<evidence type="ECO:0000256" key="2">
    <source>
        <dbReference type="SAM" id="MobiDB-lite"/>
    </source>
</evidence>
<dbReference type="OrthoDB" id="525039at2"/>
<evidence type="ECO:0000256" key="1">
    <source>
        <dbReference type="ARBA" id="ARBA00022801"/>
    </source>
</evidence>
<comment type="caution">
    <text evidence="4">The sequence shown here is derived from an EMBL/GenBank/DDBJ whole genome shotgun (WGS) entry which is preliminary data.</text>
</comment>
<dbReference type="Pfam" id="PF04203">
    <property type="entry name" value="Sortase"/>
    <property type="match status" value="1"/>
</dbReference>
<evidence type="ECO:0000313" key="5">
    <source>
        <dbReference type="Proteomes" id="UP000444960"/>
    </source>
</evidence>
<protein>
    <submittedName>
        <fullName evidence="4">Class F sortase</fullName>
    </submittedName>
</protein>
<dbReference type="Proteomes" id="UP000444960">
    <property type="component" value="Unassembled WGS sequence"/>
</dbReference>
<organism evidence="4 5">
    <name type="scientific">Gordonia spumicola</name>
    <dbReference type="NCBI Taxonomy" id="589161"/>
    <lineage>
        <taxon>Bacteria</taxon>
        <taxon>Bacillati</taxon>
        <taxon>Actinomycetota</taxon>
        <taxon>Actinomycetes</taxon>
        <taxon>Mycobacteriales</taxon>
        <taxon>Gordoniaceae</taxon>
        <taxon>Gordonia</taxon>
    </lineage>
</organism>
<dbReference type="Gene3D" id="2.40.260.10">
    <property type="entry name" value="Sortase"/>
    <property type="match status" value="1"/>
</dbReference>
<dbReference type="PROSITE" id="PS51257">
    <property type="entry name" value="PROKAR_LIPOPROTEIN"/>
    <property type="match status" value="1"/>
</dbReference>
<gene>
    <name evidence="4" type="ORF">nbrc107696_32320</name>
</gene>
<sequence length="199" mass="19985">MTPIVRRAVAATVTAAALIVTTACGSSDSGSSDAQQNLKPPLSAHSSEPSTPVSLTLAGATAPTTSVATDVSGALLPPQDVSKLGWWVDSSLPGSGAGTVVVTGHVDDVNQGAGFAAKFADLKVGDTVEVTTTDGGKHTYRVTSTDHKNKEGSGSSGLPTSELNRQDGPETLALVTCGGPFVGPPLGYRDNVVVFATPV</sequence>